<proteinExistence type="predicted"/>
<evidence type="ECO:0000313" key="2">
    <source>
        <dbReference type="EMBL" id="KFB99670.1"/>
    </source>
</evidence>
<dbReference type="Proteomes" id="UP000028630">
    <property type="component" value="Unassembled WGS sequence"/>
</dbReference>
<name>A0A084ZQC6_9ENTR</name>
<reference evidence="3" key="1">
    <citation type="submission" date="2014-05" db="EMBL/GenBank/DDBJ databases">
        <title>ATOL: Assembling a taxonomically balanced genome-scale reconstruction of the evolutionary history of the Enterobacteriaceae.</title>
        <authorList>
            <person name="Plunkett G. III"/>
            <person name="Neeno-Eckwall E.C."/>
            <person name="Glasner J.D."/>
            <person name="Perna N.T."/>
        </authorList>
    </citation>
    <scope>NUCLEOTIDE SEQUENCE [LARGE SCALE GENOMIC DNA]</scope>
    <source>
        <strain evidence="3">ATCC 49490</strain>
    </source>
</reference>
<protein>
    <recommendedName>
        <fullName evidence="1">DUF5405 domain-containing protein</fullName>
    </recommendedName>
</protein>
<dbReference type="Pfam" id="PF17399">
    <property type="entry name" value="DUF5405"/>
    <property type="match status" value="1"/>
</dbReference>
<dbReference type="InterPro" id="IPR035404">
    <property type="entry name" value="DUF5405"/>
</dbReference>
<dbReference type="RefSeq" id="WP_156964219.1">
    <property type="nucleotide sequence ID" value="NZ_JMTB01000114.1"/>
</dbReference>
<organism evidence="2 3">
    <name type="scientific">Trabulsiella guamensis ATCC 49490</name>
    <dbReference type="NCBI Taxonomy" id="1005994"/>
    <lineage>
        <taxon>Bacteria</taxon>
        <taxon>Pseudomonadati</taxon>
        <taxon>Pseudomonadota</taxon>
        <taxon>Gammaproteobacteria</taxon>
        <taxon>Enterobacterales</taxon>
        <taxon>Enterobacteriaceae</taxon>
        <taxon>Trabulsiella</taxon>
    </lineage>
</organism>
<dbReference type="eggNOG" id="ENOG5033N1A">
    <property type="taxonomic scope" value="Bacteria"/>
</dbReference>
<comment type="caution">
    <text evidence="2">The sequence shown here is derived from an EMBL/GenBank/DDBJ whole genome shotgun (WGS) entry which is preliminary data.</text>
</comment>
<evidence type="ECO:0000259" key="1">
    <source>
        <dbReference type="Pfam" id="PF17399"/>
    </source>
</evidence>
<accession>A0A084ZQC6</accession>
<dbReference type="OrthoDB" id="9973358at2"/>
<evidence type="ECO:0000313" key="3">
    <source>
        <dbReference type="Proteomes" id="UP000028630"/>
    </source>
</evidence>
<sequence length="132" mass="14762">MKPRRSDSSDFIDWLWSCEPDLAHRVQMRYSHYLTMQPAGGDNTAAAAGRFIVDGCYRVESDGVNMFLYHHAERDGALLSVYQTPVGLFTDLISHSIRTRKADSVAEFVAEITRLASVCIKAWSAYKARSAG</sequence>
<keyword evidence="3" id="KW-1185">Reference proteome</keyword>
<dbReference type="EMBL" id="JMTB01000114">
    <property type="protein sequence ID" value="KFB99670.1"/>
    <property type="molecule type" value="Genomic_DNA"/>
</dbReference>
<dbReference type="AlphaFoldDB" id="A0A084ZQC6"/>
<feature type="domain" description="DUF5405" evidence="1">
    <location>
        <begin position="77"/>
        <end position="125"/>
    </location>
</feature>
<gene>
    <name evidence="2" type="ORF">GTGU_04109</name>
</gene>